<dbReference type="SUPFAM" id="SSF101912">
    <property type="entry name" value="Sema domain"/>
    <property type="match status" value="1"/>
</dbReference>
<reference evidence="10" key="1">
    <citation type="journal article" date="2021" name="Cell">
        <title>Tracing the genetic footprints of vertebrate landing in non-teleost ray-finned fishes.</title>
        <authorList>
            <person name="Bi X."/>
            <person name="Wang K."/>
            <person name="Yang L."/>
            <person name="Pan H."/>
            <person name="Jiang H."/>
            <person name="Wei Q."/>
            <person name="Fang M."/>
            <person name="Yu H."/>
            <person name="Zhu C."/>
            <person name="Cai Y."/>
            <person name="He Y."/>
            <person name="Gan X."/>
            <person name="Zeng H."/>
            <person name="Yu D."/>
            <person name="Zhu Y."/>
            <person name="Jiang H."/>
            <person name="Qiu Q."/>
            <person name="Yang H."/>
            <person name="Zhang Y.E."/>
            <person name="Wang W."/>
            <person name="Zhu M."/>
            <person name="He S."/>
            <person name="Zhang G."/>
        </authorList>
    </citation>
    <scope>NUCLEOTIDE SEQUENCE</scope>
    <source>
        <strain evidence="10">Allg_001</strain>
    </source>
</reference>
<evidence type="ECO:0000256" key="3">
    <source>
        <dbReference type="ARBA" id="ARBA00023136"/>
    </source>
</evidence>
<dbReference type="FunFam" id="2.130.10.10:FF:000223">
    <property type="entry name" value="semaphorin-7A isoform X1"/>
    <property type="match status" value="1"/>
</dbReference>
<dbReference type="GO" id="GO:0009897">
    <property type="term" value="C:external side of plasma membrane"/>
    <property type="evidence" value="ECO:0007669"/>
    <property type="project" value="TreeGrafter"/>
</dbReference>
<evidence type="ECO:0000256" key="6">
    <source>
        <dbReference type="PROSITE-ProRule" id="PRU00352"/>
    </source>
</evidence>
<dbReference type="Proteomes" id="UP000736164">
    <property type="component" value="Unassembled WGS sequence"/>
</dbReference>
<dbReference type="Gene3D" id="2.130.10.10">
    <property type="entry name" value="YVTN repeat-like/Quinoprotein amine dehydrogenase"/>
    <property type="match status" value="1"/>
</dbReference>
<dbReference type="SMART" id="SM00423">
    <property type="entry name" value="PSI"/>
    <property type="match status" value="1"/>
</dbReference>
<comment type="caution">
    <text evidence="10">The sequence shown here is derived from an EMBL/GenBank/DDBJ whole genome shotgun (WGS) entry which is preliminary data.</text>
</comment>
<dbReference type="SMART" id="SM00630">
    <property type="entry name" value="Sema"/>
    <property type="match status" value="1"/>
</dbReference>
<dbReference type="InterPro" id="IPR002165">
    <property type="entry name" value="Plexin_repeat"/>
</dbReference>
<keyword evidence="5" id="KW-0325">Glycoprotein</keyword>
<protein>
    <submittedName>
        <fullName evidence="10">SEM7A protein</fullName>
    </submittedName>
</protein>
<dbReference type="PROSITE" id="PS50835">
    <property type="entry name" value="IG_LIKE"/>
    <property type="match status" value="1"/>
</dbReference>
<keyword evidence="3" id="KW-0472">Membrane</keyword>
<evidence type="ECO:0000256" key="1">
    <source>
        <dbReference type="ARBA" id="ARBA00004370"/>
    </source>
</evidence>
<dbReference type="InterPro" id="IPR001627">
    <property type="entry name" value="Semap_dom"/>
</dbReference>
<feature type="domain" description="Sema" evidence="9">
    <location>
        <begin position="14"/>
        <end position="453"/>
    </location>
</feature>
<dbReference type="FunFam" id="2.60.40.10:FF:001170">
    <property type="entry name" value="Sema domain, immunoglobulin domain (Ig), short basic domain, secreted, (Semaphorin) 3F"/>
    <property type="match status" value="1"/>
</dbReference>
<organism evidence="10 11">
    <name type="scientific">Atractosteus spatula</name>
    <name type="common">Alligator gar</name>
    <name type="synonym">Lepisosteus spatula</name>
    <dbReference type="NCBI Taxonomy" id="7917"/>
    <lineage>
        <taxon>Eukaryota</taxon>
        <taxon>Metazoa</taxon>
        <taxon>Chordata</taxon>
        <taxon>Craniata</taxon>
        <taxon>Vertebrata</taxon>
        <taxon>Euteleostomi</taxon>
        <taxon>Actinopterygii</taxon>
        <taxon>Neopterygii</taxon>
        <taxon>Holostei</taxon>
        <taxon>Semionotiformes</taxon>
        <taxon>Lepisosteidae</taxon>
        <taxon>Atractosteus</taxon>
    </lineage>
</organism>
<feature type="domain" description="Ig-like" evidence="8">
    <location>
        <begin position="486"/>
        <end position="596"/>
    </location>
</feature>
<dbReference type="Gene3D" id="2.60.40.10">
    <property type="entry name" value="Immunoglobulins"/>
    <property type="match status" value="1"/>
</dbReference>
<dbReference type="GO" id="GO:0030215">
    <property type="term" value="F:semaphorin receptor binding"/>
    <property type="evidence" value="ECO:0007669"/>
    <property type="project" value="InterPro"/>
</dbReference>
<dbReference type="GO" id="GO:0045499">
    <property type="term" value="F:chemorepellent activity"/>
    <property type="evidence" value="ECO:0007669"/>
    <property type="project" value="TreeGrafter"/>
</dbReference>
<dbReference type="GO" id="GO:0001755">
    <property type="term" value="P:neural crest cell migration"/>
    <property type="evidence" value="ECO:0007669"/>
    <property type="project" value="TreeGrafter"/>
</dbReference>
<dbReference type="Pfam" id="PF01403">
    <property type="entry name" value="Sema"/>
    <property type="match status" value="1"/>
</dbReference>
<feature type="non-terminal residue" evidence="10">
    <location>
        <position position="625"/>
    </location>
</feature>
<evidence type="ECO:0000256" key="2">
    <source>
        <dbReference type="ARBA" id="ARBA00009492"/>
    </source>
</evidence>
<dbReference type="Gene3D" id="3.30.1680.10">
    <property type="entry name" value="ligand-binding face of the semaphorins, domain 2"/>
    <property type="match status" value="1"/>
</dbReference>
<keyword evidence="7" id="KW-0732">Signal</keyword>
<name>A0A8J7T8L9_ATRSP</name>
<dbReference type="AlphaFoldDB" id="A0A8J7T8L9"/>
<dbReference type="GO" id="GO:0005178">
    <property type="term" value="F:integrin binding"/>
    <property type="evidence" value="ECO:0007669"/>
    <property type="project" value="TreeGrafter"/>
</dbReference>
<keyword evidence="4" id="KW-1015">Disulfide bond</keyword>
<evidence type="ECO:0000256" key="4">
    <source>
        <dbReference type="ARBA" id="ARBA00023157"/>
    </source>
</evidence>
<sequence length="625" mass="71522">MHFERILILICILQSTVESQDLGPRLIIRKDDDTDRLWYKRNQSHTVFFLPEGSDDLFVGITDAIYRIDLKQNNFTQKFSLKTTRRDCEEDSCENVITVMQQFQDSLFVCGTNGMKPQCWNLQPQGSKIAENCDGVGISPFSHTQNSLSLSVEGNLYAAAPLREKGANLQFRRMCGKKTKVWMYNSWTAEPTFIFASWVSRQEDPQNDKIYIFFREKNSDKSPDADPWISRVAQVCKVDEGGSKRLFQNIWTSFLKARLVCGIPADSLYFNRLQDIFVQHADNWKQSRVYGLFSSSWNSTAVCVYSMEEIDHVFEHSAFKGFSEEIPNPRPGMCVSDSKNLPLSTISIIRDHPEMEDWVHPIQRTAPFYISSNNYTKITVDKVIAADGNSHNVLFLATESGRIHKILEKNFKPFVISETRLFDQSVQIQSMKLVPQKKKLYVGCEDQIAHVDLQRCQDYGETCERCVLARDPYCAWSQSQCAPVTPGAIQNVTEGNIDVCHQDRKDARKRQKRSSSASSSGQYTVPLNFPLYLSCPINSLHATYTWEHYHRRSECQQTESNCLHLITAMNEEDYGSYACISREQDYTEVIREYQLNPVSINVAPHISAVQSVCSVVAFLLFQLGI</sequence>
<feature type="non-terminal residue" evidence="10">
    <location>
        <position position="1"/>
    </location>
</feature>
<evidence type="ECO:0000259" key="8">
    <source>
        <dbReference type="PROSITE" id="PS50835"/>
    </source>
</evidence>
<dbReference type="GO" id="GO:0030335">
    <property type="term" value="P:positive regulation of cell migration"/>
    <property type="evidence" value="ECO:0007669"/>
    <property type="project" value="TreeGrafter"/>
</dbReference>
<evidence type="ECO:0000259" key="9">
    <source>
        <dbReference type="PROSITE" id="PS51004"/>
    </source>
</evidence>
<dbReference type="InterPro" id="IPR007110">
    <property type="entry name" value="Ig-like_dom"/>
</dbReference>
<dbReference type="SUPFAM" id="SSF103575">
    <property type="entry name" value="Plexin repeat"/>
    <property type="match status" value="1"/>
</dbReference>
<evidence type="ECO:0000256" key="7">
    <source>
        <dbReference type="SAM" id="SignalP"/>
    </source>
</evidence>
<dbReference type="GO" id="GO:0050727">
    <property type="term" value="P:regulation of inflammatory response"/>
    <property type="evidence" value="ECO:0007669"/>
    <property type="project" value="TreeGrafter"/>
</dbReference>
<dbReference type="InterPro" id="IPR015943">
    <property type="entry name" value="WD40/YVTN_repeat-like_dom_sf"/>
</dbReference>
<comment type="subcellular location">
    <subcellularLocation>
        <location evidence="1">Membrane</location>
    </subcellularLocation>
</comment>
<dbReference type="InterPro" id="IPR036352">
    <property type="entry name" value="Semap_dom_sf"/>
</dbReference>
<keyword evidence="11" id="KW-1185">Reference proteome</keyword>
<dbReference type="PANTHER" id="PTHR11036">
    <property type="entry name" value="SEMAPHORIN"/>
    <property type="match status" value="1"/>
</dbReference>
<evidence type="ECO:0000256" key="5">
    <source>
        <dbReference type="ARBA" id="ARBA00023180"/>
    </source>
</evidence>
<comment type="similarity">
    <text evidence="2">Belongs to the semaphorin family.</text>
</comment>
<feature type="chain" id="PRO_5035166177" evidence="7">
    <location>
        <begin position="20"/>
        <end position="625"/>
    </location>
</feature>
<dbReference type="GO" id="GO:0071526">
    <property type="term" value="P:semaphorin-plexin signaling pathway"/>
    <property type="evidence" value="ECO:0007669"/>
    <property type="project" value="TreeGrafter"/>
</dbReference>
<dbReference type="InterPro" id="IPR027231">
    <property type="entry name" value="Semaphorin"/>
</dbReference>
<proteinExistence type="inferred from homology"/>
<comment type="caution">
    <text evidence="6">Lacks conserved residue(s) required for the propagation of feature annotation.</text>
</comment>
<feature type="signal peptide" evidence="7">
    <location>
        <begin position="1"/>
        <end position="19"/>
    </location>
</feature>
<dbReference type="EMBL" id="JAAWVO010014276">
    <property type="protein sequence ID" value="MBN3314088.1"/>
    <property type="molecule type" value="Genomic_DNA"/>
</dbReference>
<dbReference type="PROSITE" id="PS51004">
    <property type="entry name" value="SEMA"/>
    <property type="match status" value="1"/>
</dbReference>
<dbReference type="GO" id="GO:0007229">
    <property type="term" value="P:integrin-mediated signaling pathway"/>
    <property type="evidence" value="ECO:0007669"/>
    <property type="project" value="TreeGrafter"/>
</dbReference>
<evidence type="ECO:0000313" key="11">
    <source>
        <dbReference type="Proteomes" id="UP000736164"/>
    </source>
</evidence>
<dbReference type="InterPro" id="IPR013783">
    <property type="entry name" value="Ig-like_fold"/>
</dbReference>
<dbReference type="InterPro" id="IPR016201">
    <property type="entry name" value="PSI"/>
</dbReference>
<dbReference type="PANTHER" id="PTHR11036:SF80">
    <property type="entry name" value="SEMAPHORIN-7A"/>
    <property type="match status" value="1"/>
</dbReference>
<accession>A0A8J7T8L9</accession>
<dbReference type="Pfam" id="PF01437">
    <property type="entry name" value="PSI"/>
    <property type="match status" value="1"/>
</dbReference>
<evidence type="ECO:0000313" key="10">
    <source>
        <dbReference type="EMBL" id="MBN3314088.1"/>
    </source>
</evidence>
<gene>
    <name evidence="10" type="primary">Sema7a</name>
    <name evidence="10" type="ORF">GTO95_0003667</name>
</gene>
<dbReference type="GO" id="GO:0007411">
    <property type="term" value="P:axon guidance"/>
    <property type="evidence" value="ECO:0007669"/>
    <property type="project" value="TreeGrafter"/>
</dbReference>